<evidence type="ECO:0000313" key="2">
    <source>
        <dbReference type="EMBL" id="KIK31329.1"/>
    </source>
</evidence>
<dbReference type="EMBL" id="KN833685">
    <property type="protein sequence ID" value="KIK31329.1"/>
    <property type="molecule type" value="Genomic_DNA"/>
</dbReference>
<sequence>MRVERVTFKVTLKSEYDHTTSVGLTHVPVRLLDRDVLVPVREQLAVGRRDVDPSGSAWLNCCRYDILMTIVLIFLFVLSHDALSMSMDVTRFPFTVFSEMSFFQHLQISNSHRQTLAAAPKSETDTEDQAFWRRMARKDIPHHFHVRNVRAVSSSMAIAVGPTVTLRVPGMTLTEFS</sequence>
<keyword evidence="1" id="KW-1133">Transmembrane helix</keyword>
<keyword evidence="1" id="KW-0472">Membrane</keyword>
<reference evidence="3" key="2">
    <citation type="submission" date="2015-01" db="EMBL/GenBank/DDBJ databases">
        <title>Evolutionary Origins and Diversification of the Mycorrhizal Mutualists.</title>
        <authorList>
            <consortium name="DOE Joint Genome Institute"/>
            <consortium name="Mycorrhizal Genomics Consortium"/>
            <person name="Kohler A."/>
            <person name="Kuo A."/>
            <person name="Nagy L.G."/>
            <person name="Floudas D."/>
            <person name="Copeland A."/>
            <person name="Barry K.W."/>
            <person name="Cichocki N."/>
            <person name="Veneault-Fourrey C."/>
            <person name="LaButti K."/>
            <person name="Lindquist E.A."/>
            <person name="Lipzen A."/>
            <person name="Lundell T."/>
            <person name="Morin E."/>
            <person name="Murat C."/>
            <person name="Riley R."/>
            <person name="Ohm R."/>
            <person name="Sun H."/>
            <person name="Tunlid A."/>
            <person name="Henrissat B."/>
            <person name="Grigoriev I.V."/>
            <person name="Hibbett D.S."/>
            <person name="Martin F."/>
        </authorList>
    </citation>
    <scope>NUCLEOTIDE SEQUENCE [LARGE SCALE GENOMIC DNA]</scope>
    <source>
        <strain evidence="3">441</strain>
    </source>
</reference>
<dbReference type="Proteomes" id="UP000054018">
    <property type="component" value="Unassembled WGS sequence"/>
</dbReference>
<gene>
    <name evidence="2" type="ORF">PISMIDRAFT_20660</name>
</gene>
<proteinExistence type="predicted"/>
<dbReference type="HOGENOM" id="CLU_1518467_0_0_1"/>
<evidence type="ECO:0000256" key="1">
    <source>
        <dbReference type="SAM" id="Phobius"/>
    </source>
</evidence>
<keyword evidence="1" id="KW-0812">Transmembrane</keyword>
<dbReference type="AlphaFoldDB" id="A0A0C9ZZE0"/>
<accession>A0A0C9ZZE0</accession>
<evidence type="ECO:0000313" key="3">
    <source>
        <dbReference type="Proteomes" id="UP000054018"/>
    </source>
</evidence>
<name>A0A0C9ZZE0_9AGAM</name>
<keyword evidence="3" id="KW-1185">Reference proteome</keyword>
<reference evidence="2 3" key="1">
    <citation type="submission" date="2014-04" db="EMBL/GenBank/DDBJ databases">
        <authorList>
            <consortium name="DOE Joint Genome Institute"/>
            <person name="Kuo A."/>
            <person name="Kohler A."/>
            <person name="Costa M.D."/>
            <person name="Nagy L.G."/>
            <person name="Floudas D."/>
            <person name="Copeland A."/>
            <person name="Barry K.W."/>
            <person name="Cichocki N."/>
            <person name="Veneault-Fourrey C."/>
            <person name="LaButti K."/>
            <person name="Lindquist E.A."/>
            <person name="Lipzen A."/>
            <person name="Lundell T."/>
            <person name="Morin E."/>
            <person name="Murat C."/>
            <person name="Sun H."/>
            <person name="Tunlid A."/>
            <person name="Henrissat B."/>
            <person name="Grigoriev I.V."/>
            <person name="Hibbett D.S."/>
            <person name="Martin F."/>
            <person name="Nordberg H.P."/>
            <person name="Cantor M.N."/>
            <person name="Hua S.X."/>
        </authorList>
    </citation>
    <scope>NUCLEOTIDE SEQUENCE [LARGE SCALE GENOMIC DNA]</scope>
    <source>
        <strain evidence="2 3">441</strain>
    </source>
</reference>
<organism evidence="2 3">
    <name type="scientific">Pisolithus microcarpus 441</name>
    <dbReference type="NCBI Taxonomy" id="765257"/>
    <lineage>
        <taxon>Eukaryota</taxon>
        <taxon>Fungi</taxon>
        <taxon>Dikarya</taxon>
        <taxon>Basidiomycota</taxon>
        <taxon>Agaricomycotina</taxon>
        <taxon>Agaricomycetes</taxon>
        <taxon>Agaricomycetidae</taxon>
        <taxon>Boletales</taxon>
        <taxon>Sclerodermatineae</taxon>
        <taxon>Pisolithaceae</taxon>
        <taxon>Pisolithus</taxon>
    </lineage>
</organism>
<feature type="transmembrane region" description="Helical" evidence="1">
    <location>
        <begin position="57"/>
        <end position="78"/>
    </location>
</feature>
<protein>
    <submittedName>
        <fullName evidence="2">Uncharacterized protein</fullName>
    </submittedName>
</protein>